<accession>A0A238U935</accession>
<reference evidence="1 2" key="1">
    <citation type="submission" date="2017-07" db="EMBL/GenBank/DDBJ databases">
        <authorList>
            <person name="Sun Z.S."/>
            <person name="Albrecht U."/>
            <person name="Echele G."/>
            <person name="Lee C.C."/>
        </authorList>
    </citation>
    <scope>NUCLEOTIDE SEQUENCE [LARGE SCALE GENOMIC DNA]</scope>
    <source>
        <strain evidence="2">type strain: KCTC 22618</strain>
    </source>
</reference>
<sequence length="41" mass="4875">MLNHIYVENTIIFCQKTESRGLKVCLTFRPLFFNRVLTKSI</sequence>
<keyword evidence="2" id="KW-1185">Reference proteome</keyword>
<dbReference type="AlphaFoldDB" id="A0A238U935"/>
<name>A0A238U935_9FLAO</name>
<dbReference type="Proteomes" id="UP000215214">
    <property type="component" value="Chromosome TJEJU"/>
</dbReference>
<evidence type="ECO:0000313" key="1">
    <source>
        <dbReference type="EMBL" id="SNR15612.1"/>
    </source>
</evidence>
<gene>
    <name evidence="1" type="ORF">TJEJU_1906</name>
</gene>
<evidence type="ECO:0000313" key="2">
    <source>
        <dbReference type="Proteomes" id="UP000215214"/>
    </source>
</evidence>
<organism evidence="1 2">
    <name type="scientific">Tenacibaculum jejuense</name>
    <dbReference type="NCBI Taxonomy" id="584609"/>
    <lineage>
        <taxon>Bacteria</taxon>
        <taxon>Pseudomonadati</taxon>
        <taxon>Bacteroidota</taxon>
        <taxon>Flavobacteriia</taxon>
        <taxon>Flavobacteriales</taxon>
        <taxon>Flavobacteriaceae</taxon>
        <taxon>Tenacibaculum</taxon>
    </lineage>
</organism>
<proteinExistence type="predicted"/>
<dbReference type="KEGG" id="tje:TJEJU_1906"/>
<dbReference type="EMBL" id="LT899436">
    <property type="protein sequence ID" value="SNR15612.1"/>
    <property type="molecule type" value="Genomic_DNA"/>
</dbReference>
<protein>
    <submittedName>
        <fullName evidence="1">Uncharacterized protein</fullName>
    </submittedName>
</protein>